<gene>
    <name evidence="7" type="ORF">ACFPJ4_00795</name>
</gene>
<keyword evidence="5" id="KW-0472">Membrane</keyword>
<feature type="region of interest" description="Disordered" evidence="4">
    <location>
        <begin position="194"/>
        <end position="225"/>
    </location>
</feature>
<dbReference type="Pfam" id="PF00041">
    <property type="entry name" value="fn3"/>
    <property type="match status" value="5"/>
</dbReference>
<feature type="region of interest" description="Disordered" evidence="4">
    <location>
        <begin position="123"/>
        <end position="150"/>
    </location>
</feature>
<evidence type="ECO:0000256" key="1">
    <source>
        <dbReference type="ARBA" id="ARBA00022737"/>
    </source>
</evidence>
<keyword evidence="1" id="KW-0677">Repeat</keyword>
<dbReference type="PANTHER" id="PTHR13817:SF73">
    <property type="entry name" value="FIBRONECTIN TYPE-III DOMAIN-CONTAINING PROTEIN"/>
    <property type="match status" value="1"/>
</dbReference>
<dbReference type="EMBL" id="JBHSMG010000001">
    <property type="protein sequence ID" value="MFC5500769.1"/>
    <property type="molecule type" value="Genomic_DNA"/>
</dbReference>
<feature type="domain" description="Fibronectin type-III" evidence="6">
    <location>
        <begin position="586"/>
        <end position="678"/>
    </location>
</feature>
<dbReference type="SUPFAM" id="SSF49265">
    <property type="entry name" value="Fibronectin type III"/>
    <property type="match status" value="7"/>
</dbReference>
<feature type="compositionally biased region" description="Polar residues" evidence="4">
    <location>
        <begin position="198"/>
        <end position="222"/>
    </location>
</feature>
<keyword evidence="2" id="KW-0326">Glycosidase</keyword>
<dbReference type="RefSeq" id="WP_386738380.1">
    <property type="nucleotide sequence ID" value="NZ_JBHSMG010000001.1"/>
</dbReference>
<keyword evidence="2" id="KW-0378">Hydrolase</keyword>
<feature type="domain" description="Fibronectin type-III" evidence="6">
    <location>
        <begin position="1342"/>
        <end position="1437"/>
    </location>
</feature>
<keyword evidence="3" id="KW-0119">Carbohydrate metabolism</keyword>
<sequence>MPTDDDPMVAGIRGGIMNSTTAARRRGVIAVVATLSAIGALLVALPQAAAAGPTTVTQTFSYTGSTSTFTVPSGISALTLTIVGAEGGNGGADATPAPPPGGYRGVVTGTIAVTPGQQLTVAVGSHGATGPSQRNSGNASRPVGGSNPLSAYQGGLGGAAGANGSSGFGGAGGAASVVRVSGSDVVAAGGGGNGGSGQYASTQGHDATSTYTGRTDVTTTKGQDGINANDICSATSCSNNDGGGSGGGGGGAQGGAQGDIQFGAGTSNEWYGFGGSVGQNSTAALPGLSTSYQYYSDNVTDGSVVISYTTGSPAAPTALSGTAGNGSVNLIWTAPTDPGQSAISDYLVQYSSNGGSSWSVPVDLGSTDTAGTVTGLSNGTAYIFQVAAVNSVGTGVYSSSSPSVTPVGPPSAPTIGLVAAQDGALAFTVTAPGSGAAVTGYDYRVDGGPWVTVASPSTSLVIPGLINGTSYSIEVRAESTVGPGAISAPSSGTPQAVPGAPTITALGVGNGSVDVSFTPGFNGGGAVTSYQYRLNGGAWTTASGTSSPITIGGLGSGVSYAIELRAVNSAGPGAASTPANAATPGAPGAPSVSSVTAGDGTATVVFTPGTTGGAPIDSYQYQTTVGGAWSPVAATSSPIVISGLTNGTGYSVSIRAVNAVGTGPASAPVDVTPATIPGAPTIVGDTVAGSNAQLSAAFTAPNSDGGATIAGYQYSTDGGATWRNRADGRGTASPLVITALSSDGATALVNGTTYYVELRAVNAVGAGTASAVAVGIATTTPSAPVITHVSAVPTALAVEFTPAANGGSTITSYEYSLDGGHSWSSTGTLGTSFTITGLINGTGYPVQVRASNSVGDGAASAAVNGTPVDLPGQAVIHSVVRSDRTLTASVVVTDDGGSPITAWQYSTDGGATWATVSGTASPLALTVQSSDGTTRLSNGTGYALAVRAVTAIGTGPASATTTVAPASAPAAPAIALTAGDARVTVAFTLGADGGSPVDRIEYTLDAGSHWIDPGTLSSPFTITGLGNGTGYGVQLRAHNAIGAGAASVTASTTPRTVPGAPAAVSATSNSASADVAWSAPSSTGGAAISGYTATAYASGTATTAISSCTTSGALLCTIPGLSNNTAYYVAVSAGNVAGTGAESAPRVLVTPLARPAAPTLTGLTMGDGSIGVAFTAGSSGDRAISSYQYSVDGGSTWAAASGTSSPILITGLTDGTRYTVALRAVSAAGTGVASNTLNGTPYTYPSAPDVSTIVANGGNGQITVSWAAANLNGGTLQNYTATAFTGLTSGSTAATCTTTGLSCVITGLSNGTTYYVSLQTQNTAAMYSVRSAPRVPATPSLQPGAPTAVTAVAGDAQATVSWTAPTSTGASAITGYTVWYSVGGGSYSQVASVTSTSTVLTGLTNGSAYTFEVFAINGNGTGPASSPSSSVTPLAPGTVPTLSSASSTASGFTSSITNFAAGTSYSATANNGATVTLSGATITVTGLSNGAASHVTVTATKAGQTTTSAALDGTALLAGIAPTFSGNVATSTGFVFTITNYDAAATYALSASGGASATRSGATVTVTGLPLGGSSSVTVVASKAGSTTVSAIDAGAAMVSGTAPTFTGLVSTGSGFQFRIANYDAGLSYELGATGGAVVGRSGDTVTVTGLIDGASSDVTVTATDPGVSTAVAVETGAALFRGTAATVSAVTATVDGFAFDITNPDAGADYSVVASAGTVTLSGTTITVSGLTPGEASVVTVTVAKTGHVSMATAVTASALQTGITPVFGAATRTIDGYDFAITNFDALAGYGFVVPGGTASLSGDVVTVTGLAPSATAEVTVTVTRPGFTDAVATQSGSALAAGTAPVFSAVTATADGFTFTISNYDAGLVYSSVLDPASGVVVIATDGTGVVSGEAPGVAVTLAVTATDPGVSAAVASTGATVLLPGAAPILSASTPLAGGYRFTISNYDAGVNYSFAQSVGGTVLRSGDTVTVSGVGAGLFSETVVTASSAGRTSESATAGGTSFPSGSAPTISAVTRTDDGFVFTIGLLPSTTYRVSSDAGTVTLVGSTVTVTGLGAGASTTVHITASVPGVLDETTDVAGTAIANGVAPVLSSPTAARGGFVTTIANYSAAVSYRLASSAGTVTRSGARITVTGLAAGASATVTITAGRGGYHDAAASVTGRASSPEPAAPPASPSAPIPDAPSVTTTPIAGGTSAVPQGLTDSAPGSGSATAGGSSVASHLHGAGSTVTLSTDSGQAFTVAARRGVQNLPIGADGVVEVVRGGQVWITVSGLAPGSGITLWSRSESARLASGTTDVAGHTAQLVLLPASLKPGAHTLIVTGVDAAGKPVTLQMGIRVLDARTVSAVTPDDSWWWLLIVLAILLLLAGWFLVARRRRRRDDRTA</sequence>
<dbReference type="InterPro" id="IPR003961">
    <property type="entry name" value="FN3_dom"/>
</dbReference>
<organism evidence="7 8">
    <name type="scientific">Lysinimonas soli</name>
    <dbReference type="NCBI Taxonomy" id="1074233"/>
    <lineage>
        <taxon>Bacteria</taxon>
        <taxon>Bacillati</taxon>
        <taxon>Actinomycetota</taxon>
        <taxon>Actinomycetes</taxon>
        <taxon>Micrococcales</taxon>
        <taxon>Microbacteriaceae</taxon>
        <taxon>Lysinimonas</taxon>
    </lineage>
</organism>
<dbReference type="PROSITE" id="PS50853">
    <property type="entry name" value="FN3"/>
    <property type="match status" value="8"/>
</dbReference>
<evidence type="ECO:0000256" key="5">
    <source>
        <dbReference type="SAM" id="Phobius"/>
    </source>
</evidence>
<feature type="compositionally biased region" description="Low complexity" evidence="4">
    <location>
        <begin position="2209"/>
        <end position="2225"/>
    </location>
</feature>
<feature type="domain" description="Fibronectin type-III" evidence="6">
    <location>
        <begin position="1154"/>
        <end position="1246"/>
    </location>
</feature>
<keyword evidence="5" id="KW-0812">Transmembrane</keyword>
<feature type="region of interest" description="Disordered" evidence="4">
    <location>
        <begin position="572"/>
        <end position="594"/>
    </location>
</feature>
<feature type="compositionally biased region" description="Pro residues" evidence="4">
    <location>
        <begin position="2173"/>
        <end position="2186"/>
    </location>
</feature>
<feature type="transmembrane region" description="Helical" evidence="5">
    <location>
        <begin position="2358"/>
        <end position="2377"/>
    </location>
</feature>
<proteinExistence type="predicted"/>
<evidence type="ECO:0000256" key="4">
    <source>
        <dbReference type="SAM" id="MobiDB-lite"/>
    </source>
</evidence>
<evidence type="ECO:0000259" key="6">
    <source>
        <dbReference type="PROSITE" id="PS50853"/>
    </source>
</evidence>
<dbReference type="InterPro" id="IPR050964">
    <property type="entry name" value="Striated_Muscle_Regulatory"/>
</dbReference>
<reference evidence="8" key="1">
    <citation type="journal article" date="2019" name="Int. J. Syst. Evol. Microbiol.">
        <title>The Global Catalogue of Microorganisms (GCM) 10K type strain sequencing project: providing services to taxonomists for standard genome sequencing and annotation.</title>
        <authorList>
            <consortium name="The Broad Institute Genomics Platform"/>
            <consortium name="The Broad Institute Genome Sequencing Center for Infectious Disease"/>
            <person name="Wu L."/>
            <person name="Ma J."/>
        </authorList>
    </citation>
    <scope>NUCLEOTIDE SEQUENCE [LARGE SCALE GENOMIC DNA]</scope>
    <source>
        <strain evidence="8">CGMCC 4.6997</strain>
    </source>
</reference>
<keyword evidence="8" id="KW-1185">Reference proteome</keyword>
<keyword evidence="5" id="KW-1133">Transmembrane helix</keyword>
<feature type="domain" description="Fibronectin type-III" evidence="6">
    <location>
        <begin position="780"/>
        <end position="871"/>
    </location>
</feature>
<dbReference type="Gene3D" id="2.60.40.10">
    <property type="entry name" value="Immunoglobulins"/>
    <property type="match status" value="12"/>
</dbReference>
<feature type="compositionally biased region" description="Polar residues" evidence="4">
    <location>
        <begin position="130"/>
        <end position="139"/>
    </location>
</feature>
<feature type="domain" description="Fibronectin type-III" evidence="6">
    <location>
        <begin position="312"/>
        <end position="410"/>
    </location>
</feature>
<dbReference type="SMART" id="SM00060">
    <property type="entry name" value="FN3"/>
    <property type="match status" value="14"/>
</dbReference>
<dbReference type="InterPro" id="IPR036116">
    <property type="entry name" value="FN3_sf"/>
</dbReference>
<feature type="domain" description="Fibronectin type-III" evidence="6">
    <location>
        <begin position="1247"/>
        <end position="1341"/>
    </location>
</feature>
<feature type="domain" description="Fibronectin type-III" evidence="6">
    <location>
        <begin position="497"/>
        <end position="585"/>
    </location>
</feature>
<name>A0ABW0NPE9_9MICO</name>
<feature type="region of interest" description="Disordered" evidence="4">
    <location>
        <begin position="2161"/>
        <end position="2228"/>
    </location>
</feature>
<protein>
    <submittedName>
        <fullName evidence="7">Fibronectin type III domain-containing protein</fullName>
    </submittedName>
</protein>
<evidence type="ECO:0000313" key="8">
    <source>
        <dbReference type="Proteomes" id="UP001596039"/>
    </source>
</evidence>
<comment type="caution">
    <text evidence="7">The sequence shown here is derived from an EMBL/GenBank/DDBJ whole genome shotgun (WGS) entry which is preliminary data.</text>
</comment>
<dbReference type="CDD" id="cd00063">
    <property type="entry name" value="FN3"/>
    <property type="match status" value="10"/>
</dbReference>
<dbReference type="Proteomes" id="UP001596039">
    <property type="component" value="Unassembled WGS sequence"/>
</dbReference>
<evidence type="ECO:0000256" key="2">
    <source>
        <dbReference type="ARBA" id="ARBA00023295"/>
    </source>
</evidence>
<dbReference type="InterPro" id="IPR013783">
    <property type="entry name" value="Ig-like_fold"/>
</dbReference>
<keyword evidence="3" id="KW-0624">Polysaccharide degradation</keyword>
<evidence type="ECO:0000313" key="7">
    <source>
        <dbReference type="EMBL" id="MFC5500769.1"/>
    </source>
</evidence>
<feature type="domain" description="Fibronectin type-III" evidence="6">
    <location>
        <begin position="1057"/>
        <end position="1153"/>
    </location>
</feature>
<accession>A0ABW0NPE9</accession>
<evidence type="ECO:0000256" key="3">
    <source>
        <dbReference type="ARBA" id="ARBA00023326"/>
    </source>
</evidence>
<dbReference type="PANTHER" id="PTHR13817">
    <property type="entry name" value="TITIN"/>
    <property type="match status" value="1"/>
</dbReference>